<evidence type="ECO:0000313" key="1">
    <source>
        <dbReference type="EMBL" id="KAA6446723.1"/>
    </source>
</evidence>
<name>A0A5M8RI30_9BACI</name>
<dbReference type="Proteomes" id="UP000324326">
    <property type="component" value="Unassembled WGS sequence"/>
</dbReference>
<organism evidence="1 2">
    <name type="scientific">Bacillus swezeyi</name>
    <dbReference type="NCBI Taxonomy" id="1925020"/>
    <lineage>
        <taxon>Bacteria</taxon>
        <taxon>Bacillati</taxon>
        <taxon>Bacillota</taxon>
        <taxon>Bacilli</taxon>
        <taxon>Bacillales</taxon>
        <taxon>Bacillaceae</taxon>
        <taxon>Bacillus</taxon>
    </lineage>
</organism>
<dbReference type="EMBL" id="QSND01000008">
    <property type="protein sequence ID" value="KAA6446723.1"/>
    <property type="molecule type" value="Genomic_DNA"/>
</dbReference>
<evidence type="ECO:0000313" key="2">
    <source>
        <dbReference type="Proteomes" id="UP000324326"/>
    </source>
</evidence>
<sequence>MQAKGSKVRSINAVNCWTLAEVTESRAKKIEKKLIKRHRRVLEKKVAKEEIKDALTEVWNNE</sequence>
<gene>
    <name evidence="1" type="ORF">DX927_23835</name>
</gene>
<reference evidence="1 2" key="1">
    <citation type="submission" date="2018-08" db="EMBL/GenBank/DDBJ databases">
        <title>Bacillus phenotypic plasticity.</title>
        <authorList>
            <person name="Hurtado E."/>
        </authorList>
    </citation>
    <scope>NUCLEOTIDE SEQUENCE [LARGE SCALE GENOMIC DNA]</scope>
    <source>
        <strain evidence="1 2">427</strain>
    </source>
</reference>
<proteinExistence type="predicted"/>
<comment type="caution">
    <text evidence="1">The sequence shown here is derived from an EMBL/GenBank/DDBJ whole genome shotgun (WGS) entry which is preliminary data.</text>
</comment>
<dbReference type="AlphaFoldDB" id="A0A5M8RI30"/>
<protein>
    <submittedName>
        <fullName evidence="1">Uncharacterized protein</fullName>
    </submittedName>
</protein>
<accession>A0A5M8RI30</accession>
<dbReference type="RefSeq" id="WP_148959219.1">
    <property type="nucleotide sequence ID" value="NZ_QSND01000008.1"/>
</dbReference>